<accession>A0A1X1R418</accession>
<dbReference type="RefSeq" id="WP_263993589.1">
    <property type="nucleotide sequence ID" value="NZ_JACKRW010000443.1"/>
</dbReference>
<comment type="caution">
    <text evidence="1">The sequence shown here is derived from an EMBL/GenBank/DDBJ whole genome shotgun (WGS) entry which is preliminary data.</text>
</comment>
<protein>
    <submittedName>
        <fullName evidence="1">Uncharacterized protein</fullName>
    </submittedName>
</protein>
<dbReference type="EMBL" id="LQOJ01000054">
    <property type="protein sequence ID" value="ORU98995.1"/>
    <property type="molecule type" value="Genomic_DNA"/>
</dbReference>
<evidence type="ECO:0000313" key="2">
    <source>
        <dbReference type="Proteomes" id="UP000193484"/>
    </source>
</evidence>
<dbReference type="Proteomes" id="UP000193484">
    <property type="component" value="Unassembled WGS sequence"/>
</dbReference>
<dbReference type="Pfam" id="PF09966">
    <property type="entry name" value="DUF2200"/>
    <property type="match status" value="1"/>
</dbReference>
<organism evidence="1 2">
    <name type="scientific">Mycolicibacterium fallax</name>
    <name type="common">Mycobacterium fallax</name>
    <dbReference type="NCBI Taxonomy" id="1793"/>
    <lineage>
        <taxon>Bacteria</taxon>
        <taxon>Bacillati</taxon>
        <taxon>Actinomycetota</taxon>
        <taxon>Actinomycetes</taxon>
        <taxon>Mycobacteriales</taxon>
        <taxon>Mycobacteriaceae</taxon>
        <taxon>Mycolicibacterium</taxon>
    </lineage>
</organism>
<dbReference type="AlphaFoldDB" id="A0A1X1R418"/>
<keyword evidence="2" id="KW-1185">Reference proteome</keyword>
<reference evidence="1 2" key="1">
    <citation type="submission" date="2016-01" db="EMBL/GenBank/DDBJ databases">
        <title>The new phylogeny of the genus Mycobacterium.</title>
        <authorList>
            <person name="Tarcisio F."/>
            <person name="Conor M."/>
            <person name="Antonella G."/>
            <person name="Elisabetta G."/>
            <person name="Giulia F.S."/>
            <person name="Sara T."/>
            <person name="Anna F."/>
            <person name="Clotilde B."/>
            <person name="Roberto B."/>
            <person name="Veronica D.S."/>
            <person name="Fabio R."/>
            <person name="Monica P."/>
            <person name="Olivier J."/>
            <person name="Enrico T."/>
            <person name="Nicola S."/>
        </authorList>
    </citation>
    <scope>NUCLEOTIDE SEQUENCE [LARGE SCALE GENOMIC DNA]</scope>
    <source>
        <strain evidence="1 2">DSM 44179</strain>
    </source>
</reference>
<dbReference type="InterPro" id="IPR023204">
    <property type="entry name" value="SP1917_dom_sf"/>
</dbReference>
<sequence length="63" mass="6777">MGHRIFGTAVAAVYPHYLAKVQRKGGRTQAELDEAICWLTGFDECATSAVSTSSSMSWPAASR</sequence>
<proteinExistence type="predicted"/>
<dbReference type="InterPro" id="IPR014580">
    <property type="entry name" value="UCP033199"/>
</dbReference>
<evidence type="ECO:0000313" key="1">
    <source>
        <dbReference type="EMBL" id="ORU98995.1"/>
    </source>
</evidence>
<dbReference type="Gene3D" id="1.10.8.290">
    <property type="entry name" value="uncharacterized protein sp1917 domain"/>
    <property type="match status" value="1"/>
</dbReference>
<gene>
    <name evidence="1" type="ORF">AWC04_17915</name>
</gene>
<name>A0A1X1R418_MYCFA</name>